<feature type="compositionally biased region" description="Pro residues" evidence="1">
    <location>
        <begin position="344"/>
        <end position="358"/>
    </location>
</feature>
<sequence length="524" mass="56138">MSTPVNNSLAGLKESTAQLVGIIAGARHIPAGTGQAHFALTAQVTTLLGQTIRAYEKGDYMPGIVASCSKELMRVCSMTPRVWPNWHSIGHDDPWVSKHAWRNKVRAWEVLGDNSCDLHVIPNPSTGPLTVDLPSPPILPSAPVLPSPPFIAGSSSQTTSEFRDKGKGKEVAVDLEPEVEGSRKRKSPMISGHSSQPPKSAMKGRKRIKSTRPVKLKPIVESEDDEETIVQPISRGVLEVVLPQLSTIIARQPQSPCSPSSPKKQSFRPASLTAGSRPEVPQTPISRPEDMATSGSHPDVAEPDDESSISDGGPLAIPTFNVTIPGPVQSCGRSKTITAKKAPAPAPEPAPVPAPAPVPSSSYAVPRAALNVPIPDLHSMTIAIRDAAARILVLEARVREQDGKIDTLQRLHESLRRKVVDWHPSFPLPDSPGNAILLLDQSVDTLSMSPLPSTLPNLINLDMGVMEPTSLKVEDESSMGPQSSGKNVVPDDPVNLLPKYNSVDEEMDVEVKDEPSGEEVEMVT</sequence>
<keyword evidence="3" id="KW-1185">Reference proteome</keyword>
<comment type="caution">
    <text evidence="2">The sequence shown here is derived from an EMBL/GenBank/DDBJ whole genome shotgun (WGS) entry which is preliminary data.</text>
</comment>
<gene>
    <name evidence="2" type="ORF">EV702DRAFT_1204699</name>
</gene>
<evidence type="ECO:0000256" key="1">
    <source>
        <dbReference type="SAM" id="MobiDB-lite"/>
    </source>
</evidence>
<organism evidence="2 3">
    <name type="scientific">Suillus placidus</name>
    <dbReference type="NCBI Taxonomy" id="48579"/>
    <lineage>
        <taxon>Eukaryota</taxon>
        <taxon>Fungi</taxon>
        <taxon>Dikarya</taxon>
        <taxon>Basidiomycota</taxon>
        <taxon>Agaricomycotina</taxon>
        <taxon>Agaricomycetes</taxon>
        <taxon>Agaricomycetidae</taxon>
        <taxon>Boletales</taxon>
        <taxon>Suillineae</taxon>
        <taxon>Suillaceae</taxon>
        <taxon>Suillus</taxon>
    </lineage>
</organism>
<feature type="region of interest" description="Disordered" evidence="1">
    <location>
        <begin position="251"/>
        <end position="360"/>
    </location>
</feature>
<dbReference type="Proteomes" id="UP000714275">
    <property type="component" value="Unassembled WGS sequence"/>
</dbReference>
<name>A0A9P6ZGG5_9AGAM</name>
<reference evidence="2" key="1">
    <citation type="journal article" date="2020" name="New Phytol.">
        <title>Comparative genomics reveals dynamic genome evolution in host specialist ectomycorrhizal fungi.</title>
        <authorList>
            <person name="Lofgren L.A."/>
            <person name="Nguyen N.H."/>
            <person name="Vilgalys R."/>
            <person name="Ruytinx J."/>
            <person name="Liao H.L."/>
            <person name="Branco S."/>
            <person name="Kuo A."/>
            <person name="LaButti K."/>
            <person name="Lipzen A."/>
            <person name="Andreopoulos W."/>
            <person name="Pangilinan J."/>
            <person name="Riley R."/>
            <person name="Hundley H."/>
            <person name="Na H."/>
            <person name="Barry K."/>
            <person name="Grigoriev I.V."/>
            <person name="Stajich J.E."/>
            <person name="Kennedy P.G."/>
        </authorList>
    </citation>
    <scope>NUCLEOTIDE SEQUENCE</scope>
    <source>
        <strain evidence="2">DOB743</strain>
    </source>
</reference>
<feature type="region of interest" description="Disordered" evidence="1">
    <location>
        <begin position="150"/>
        <end position="227"/>
    </location>
</feature>
<feature type="compositionally biased region" description="Basic and acidic residues" evidence="1">
    <location>
        <begin position="161"/>
        <end position="172"/>
    </location>
</feature>
<dbReference type="OrthoDB" id="2690142at2759"/>
<evidence type="ECO:0000313" key="2">
    <source>
        <dbReference type="EMBL" id="KAG1765173.1"/>
    </source>
</evidence>
<dbReference type="AlphaFoldDB" id="A0A9P6ZGG5"/>
<accession>A0A9P6ZGG5</accession>
<evidence type="ECO:0000313" key="3">
    <source>
        <dbReference type="Proteomes" id="UP000714275"/>
    </source>
</evidence>
<protein>
    <submittedName>
        <fullName evidence="2">Uncharacterized protein</fullName>
    </submittedName>
</protein>
<feature type="region of interest" description="Disordered" evidence="1">
    <location>
        <begin position="473"/>
        <end position="524"/>
    </location>
</feature>
<feature type="compositionally biased region" description="Low complexity" evidence="1">
    <location>
        <begin position="252"/>
        <end position="264"/>
    </location>
</feature>
<dbReference type="EMBL" id="JABBWD010000112">
    <property type="protein sequence ID" value="KAG1765173.1"/>
    <property type="molecule type" value="Genomic_DNA"/>
</dbReference>
<proteinExistence type="predicted"/>
<feature type="compositionally biased region" description="Basic residues" evidence="1">
    <location>
        <begin position="202"/>
        <end position="215"/>
    </location>
</feature>